<feature type="compositionally biased region" description="Polar residues" evidence="1">
    <location>
        <begin position="539"/>
        <end position="549"/>
    </location>
</feature>
<gene>
    <name evidence="2" type="ORF">GSI_09195</name>
</gene>
<protein>
    <submittedName>
        <fullName evidence="2">Uncharacterized protein</fullName>
    </submittedName>
</protein>
<proteinExistence type="predicted"/>
<name>A0A2G8S5U6_9APHY</name>
<feature type="compositionally biased region" description="Polar residues" evidence="1">
    <location>
        <begin position="14"/>
        <end position="29"/>
    </location>
</feature>
<feature type="region of interest" description="Disordered" evidence="1">
    <location>
        <begin position="1"/>
        <end position="31"/>
    </location>
</feature>
<accession>A0A2G8S5U6</accession>
<feature type="compositionally biased region" description="Polar residues" evidence="1">
    <location>
        <begin position="272"/>
        <end position="288"/>
    </location>
</feature>
<dbReference type="EMBL" id="AYKW01000023">
    <property type="protein sequence ID" value="PIL29146.1"/>
    <property type="molecule type" value="Genomic_DNA"/>
</dbReference>
<feature type="compositionally biased region" description="Acidic residues" evidence="1">
    <location>
        <begin position="74"/>
        <end position="87"/>
    </location>
</feature>
<evidence type="ECO:0000256" key="1">
    <source>
        <dbReference type="SAM" id="MobiDB-lite"/>
    </source>
</evidence>
<evidence type="ECO:0000313" key="3">
    <source>
        <dbReference type="Proteomes" id="UP000230002"/>
    </source>
</evidence>
<dbReference type="AlphaFoldDB" id="A0A2G8S5U6"/>
<organism evidence="2 3">
    <name type="scientific">Ganoderma sinense ZZ0214-1</name>
    <dbReference type="NCBI Taxonomy" id="1077348"/>
    <lineage>
        <taxon>Eukaryota</taxon>
        <taxon>Fungi</taxon>
        <taxon>Dikarya</taxon>
        <taxon>Basidiomycota</taxon>
        <taxon>Agaricomycotina</taxon>
        <taxon>Agaricomycetes</taxon>
        <taxon>Polyporales</taxon>
        <taxon>Polyporaceae</taxon>
        <taxon>Ganoderma</taxon>
    </lineage>
</organism>
<feature type="compositionally biased region" description="Basic and acidic residues" evidence="1">
    <location>
        <begin position="88"/>
        <end position="99"/>
    </location>
</feature>
<dbReference type="Proteomes" id="UP000230002">
    <property type="component" value="Unassembled WGS sequence"/>
</dbReference>
<feature type="compositionally biased region" description="Basic and acidic residues" evidence="1">
    <location>
        <begin position="406"/>
        <end position="437"/>
    </location>
</feature>
<comment type="caution">
    <text evidence="2">The sequence shown here is derived from an EMBL/GenBank/DDBJ whole genome shotgun (WGS) entry which is preliminary data.</text>
</comment>
<feature type="compositionally biased region" description="Low complexity" evidence="1">
    <location>
        <begin position="362"/>
        <end position="385"/>
    </location>
</feature>
<keyword evidence="3" id="KW-1185">Reference proteome</keyword>
<evidence type="ECO:0000313" key="2">
    <source>
        <dbReference type="EMBL" id="PIL29146.1"/>
    </source>
</evidence>
<feature type="compositionally biased region" description="Polar residues" evidence="1">
    <location>
        <begin position="472"/>
        <end position="493"/>
    </location>
</feature>
<sequence length="611" mass="66809">MGSLANDNHVLPSTGASRSLPPSHSQDQGQRVIVLTEENFFETLDDLFLSGYGIADTHDSNAGEAGRTRTWLNDESDREDDEDDESSDPDHPDKRHKDPVLRLRFPDVTSRAIYHVMQLGAPKKALNPWFKAFLASVIATSPDVSTDDLQDSWFDQTEEERNLEYIWDIAGRPHDEGFAAGFKLPEGNDSAADTDDPTYGVDFLMQVDSEDGSNHPIAINKDADTGVSALTSPDLRLPDSFDFLSQEALDELAAALMDRIKIKMTKGLEPSDFTTPRSSATHKPSTSVPKRPSHTVHAADRKILPLPGSSAFNSDLPLPSSPSPHDRQRDRDGFAIPSHPASHRVISPQGRTLNLATDVPKSASSSATAQRSQPRQPPARRVQPSDPALKAFLLADQANRTPQPRKPRDSSRARESPADRGREPKAAAPSRLHEPRDQFAAASDIPSRPRSPRPRAHSVVGVTRAHGPASDSEATPTPRASGSGTRTGSTPQQSDDKLDFGSESLTSDAGPSDAQPPRVPLDPHWIPYPKSTRGPFRRYSTSRVVQITMRTKFGAKKKKKNRQEQKQESKQEQEQEQGKSGDRPQGEGDEGGLKDGKPRAKGKGRADRKGT</sequence>
<reference evidence="2 3" key="1">
    <citation type="journal article" date="2015" name="Sci. Rep.">
        <title>Chromosome-level genome map provides insights into diverse defense mechanisms in the medicinal fungus Ganoderma sinense.</title>
        <authorList>
            <person name="Zhu Y."/>
            <person name="Xu J."/>
            <person name="Sun C."/>
            <person name="Zhou S."/>
            <person name="Xu H."/>
            <person name="Nelson D.R."/>
            <person name="Qian J."/>
            <person name="Song J."/>
            <person name="Luo H."/>
            <person name="Xiang L."/>
            <person name="Li Y."/>
            <person name="Xu Z."/>
            <person name="Ji A."/>
            <person name="Wang L."/>
            <person name="Lu S."/>
            <person name="Hayward A."/>
            <person name="Sun W."/>
            <person name="Li X."/>
            <person name="Schwartz D.C."/>
            <person name="Wang Y."/>
            <person name="Chen S."/>
        </authorList>
    </citation>
    <scope>NUCLEOTIDE SEQUENCE [LARGE SCALE GENOMIC DNA]</scope>
    <source>
        <strain evidence="2 3">ZZ0214-1</strain>
    </source>
</reference>
<feature type="region of interest" description="Disordered" evidence="1">
    <location>
        <begin position="58"/>
        <end position="99"/>
    </location>
</feature>
<feature type="region of interest" description="Disordered" evidence="1">
    <location>
        <begin position="268"/>
        <end position="611"/>
    </location>
</feature>
<feature type="compositionally biased region" description="Basic and acidic residues" evidence="1">
    <location>
        <begin position="562"/>
        <end position="611"/>
    </location>
</feature>
<feature type="compositionally biased region" description="Basic and acidic residues" evidence="1">
    <location>
        <begin position="324"/>
        <end position="333"/>
    </location>
</feature>
<dbReference type="OrthoDB" id="10529064at2759"/>